<dbReference type="InterPro" id="IPR001173">
    <property type="entry name" value="Glyco_trans_2-like"/>
</dbReference>
<evidence type="ECO:0000256" key="2">
    <source>
        <dbReference type="SAM" id="Phobius"/>
    </source>
</evidence>
<keyword evidence="2" id="KW-0472">Membrane</keyword>
<name>A0A261EZM8_9BIFI</name>
<dbReference type="PANTHER" id="PTHR48090">
    <property type="entry name" value="UNDECAPRENYL-PHOSPHATE 4-DEOXY-4-FORMAMIDO-L-ARABINOSE TRANSFERASE-RELATED"/>
    <property type="match status" value="1"/>
</dbReference>
<keyword evidence="5" id="KW-1185">Reference proteome</keyword>
<evidence type="ECO:0000259" key="3">
    <source>
        <dbReference type="Pfam" id="PF00535"/>
    </source>
</evidence>
<dbReference type="PANTHER" id="PTHR48090:SF7">
    <property type="entry name" value="RFBJ PROTEIN"/>
    <property type="match status" value="1"/>
</dbReference>
<dbReference type="Proteomes" id="UP000216725">
    <property type="component" value="Unassembled WGS sequence"/>
</dbReference>
<dbReference type="Gene3D" id="3.90.550.10">
    <property type="entry name" value="Spore Coat Polysaccharide Biosynthesis Protein SpsA, Chain A"/>
    <property type="match status" value="1"/>
</dbReference>
<keyword evidence="2" id="KW-0812">Transmembrane</keyword>
<dbReference type="CDD" id="cd04179">
    <property type="entry name" value="DPM_DPG-synthase_like"/>
    <property type="match status" value="1"/>
</dbReference>
<evidence type="ECO:0000313" key="4">
    <source>
        <dbReference type="EMBL" id="OZG52329.1"/>
    </source>
</evidence>
<dbReference type="InterPro" id="IPR029044">
    <property type="entry name" value="Nucleotide-diphossugar_trans"/>
</dbReference>
<dbReference type="RefSeq" id="WP_094660350.1">
    <property type="nucleotide sequence ID" value="NZ_MWWR01000004.1"/>
</dbReference>
<reference evidence="4 5" key="1">
    <citation type="journal article" date="2017" name="BMC Genomics">
        <title>Comparative genomic and phylogenomic analyses of the Bifidobacteriaceae family.</title>
        <authorList>
            <person name="Lugli G.A."/>
            <person name="Milani C."/>
            <person name="Turroni F."/>
            <person name="Duranti S."/>
            <person name="Mancabelli L."/>
            <person name="Mangifesta M."/>
            <person name="Ferrario C."/>
            <person name="Modesto M."/>
            <person name="Mattarelli P."/>
            <person name="Jiri K."/>
            <person name="van Sinderen D."/>
            <person name="Ventura M."/>
        </authorList>
    </citation>
    <scope>NUCLEOTIDE SEQUENCE [LARGE SCALE GENOMIC DNA]</scope>
    <source>
        <strain evidence="4 5">DSM 24742</strain>
    </source>
</reference>
<dbReference type="GO" id="GO:0016740">
    <property type="term" value="F:transferase activity"/>
    <property type="evidence" value="ECO:0007669"/>
    <property type="project" value="UniProtKB-KW"/>
</dbReference>
<dbReference type="Pfam" id="PF00535">
    <property type="entry name" value="Glycos_transf_2"/>
    <property type="match status" value="1"/>
</dbReference>
<protein>
    <submittedName>
        <fullName evidence="4">Glycosyl transferase</fullName>
    </submittedName>
</protein>
<sequence length="326" mass="36873">MGNKATAASTTEQAQKKPDVAILIPCYNEEVTIGKVVSDFRRVLPDATVYVFDNNSTDRTAQIAREKGAVVIKEPRQGKGHVVRAMFTQVDADIYVMVDGDDTYPAEAAVDMVSKVAEGYDMVVGDRLSSTYFEENKRPFHNTGNRMVRAFINWFFHAHVHDIMTGYRAFSYSFAKTYPCLSRGFEIETEMTIYALDKDVRIFEMPIQYRDRPEGSESKLNTVGDGIKVLGTIFSMIRQYKPMPFFNVLGLILALIGVIMLVPVFATYTETGLVPRFPTLFVAMILILLACLLVIAGIILDSHARRDRRDYIIHENMFAHRQHDGE</sequence>
<dbReference type="InterPro" id="IPR050256">
    <property type="entry name" value="Glycosyltransferase_2"/>
</dbReference>
<dbReference type="EMBL" id="MWWR01000004">
    <property type="protein sequence ID" value="OZG52329.1"/>
    <property type="molecule type" value="Genomic_DNA"/>
</dbReference>
<proteinExistence type="inferred from homology"/>
<comment type="similarity">
    <text evidence="1">Belongs to the glycosyltransferase 2 family.</text>
</comment>
<keyword evidence="4" id="KW-0808">Transferase</keyword>
<dbReference type="OrthoDB" id="3177103at2"/>
<feature type="transmembrane region" description="Helical" evidence="2">
    <location>
        <begin position="280"/>
        <end position="300"/>
    </location>
</feature>
<dbReference type="SUPFAM" id="SSF53448">
    <property type="entry name" value="Nucleotide-diphospho-sugar transferases"/>
    <property type="match status" value="1"/>
</dbReference>
<evidence type="ECO:0000256" key="1">
    <source>
        <dbReference type="ARBA" id="ARBA00006739"/>
    </source>
</evidence>
<dbReference type="AlphaFoldDB" id="A0A261EZM8"/>
<gene>
    <name evidence="4" type="ORF">PSRA_0518</name>
</gene>
<organism evidence="4 5">
    <name type="scientific">Pseudoscardovia radai</name>
    <dbReference type="NCBI Taxonomy" id="987066"/>
    <lineage>
        <taxon>Bacteria</taxon>
        <taxon>Bacillati</taxon>
        <taxon>Actinomycetota</taxon>
        <taxon>Actinomycetes</taxon>
        <taxon>Bifidobacteriales</taxon>
        <taxon>Bifidobacteriaceae</taxon>
        <taxon>Pseudoscardovia</taxon>
    </lineage>
</organism>
<keyword evidence="2" id="KW-1133">Transmembrane helix</keyword>
<feature type="domain" description="Glycosyltransferase 2-like" evidence="3">
    <location>
        <begin position="22"/>
        <end position="170"/>
    </location>
</feature>
<evidence type="ECO:0000313" key="5">
    <source>
        <dbReference type="Proteomes" id="UP000216725"/>
    </source>
</evidence>
<comment type="caution">
    <text evidence="4">The sequence shown here is derived from an EMBL/GenBank/DDBJ whole genome shotgun (WGS) entry which is preliminary data.</text>
</comment>
<accession>A0A261EZM8</accession>
<feature type="transmembrane region" description="Helical" evidence="2">
    <location>
        <begin position="245"/>
        <end position="268"/>
    </location>
</feature>